<dbReference type="Pfam" id="PF03392">
    <property type="entry name" value="OS-D"/>
    <property type="match status" value="1"/>
</dbReference>
<dbReference type="PANTHER" id="PTHR11257">
    <property type="entry name" value="CHEMOSENSORY PROTEIN-RELATED"/>
    <property type="match status" value="1"/>
</dbReference>
<proteinExistence type="evidence at transcript level"/>
<dbReference type="InterPro" id="IPR036682">
    <property type="entry name" value="OS_D_A10/PebIII_sf"/>
</dbReference>
<feature type="chain" id="PRO_5016855921" evidence="1">
    <location>
        <begin position="22"/>
        <end position="123"/>
    </location>
</feature>
<dbReference type="PROSITE" id="PS51257">
    <property type="entry name" value="PROKAR_LIPOPROTEIN"/>
    <property type="match status" value="1"/>
</dbReference>
<dbReference type="Gene3D" id="1.10.2080.10">
    <property type="entry name" value="Insect odorant-binding protein A10/Ejaculatory bulb-specific protein 3"/>
    <property type="match status" value="1"/>
</dbReference>
<dbReference type="SMR" id="A0A343WH07"/>
<organism evidence="2">
    <name type="scientific">Matsumurasca onukii</name>
    <name type="common">Tea green leafhopper</name>
    <name type="synonym">Empoasca onukii</name>
    <dbReference type="NCBI Taxonomy" id="2912585"/>
    <lineage>
        <taxon>Eukaryota</taxon>
        <taxon>Metazoa</taxon>
        <taxon>Ecdysozoa</taxon>
        <taxon>Arthropoda</taxon>
        <taxon>Hexapoda</taxon>
        <taxon>Insecta</taxon>
        <taxon>Pterygota</taxon>
        <taxon>Neoptera</taxon>
        <taxon>Paraneoptera</taxon>
        <taxon>Hemiptera</taxon>
        <taxon>Auchenorrhyncha</taxon>
        <taxon>Membracoidea</taxon>
        <taxon>Cicadellidae</taxon>
        <taxon>Typhlocybinae</taxon>
        <taxon>Empoascini</taxon>
        <taxon>Matsumurasca</taxon>
    </lineage>
</organism>
<reference evidence="2" key="1">
    <citation type="submission" date="2017-07" db="EMBL/GenBank/DDBJ databases">
        <authorList>
            <person name="Sun Z.S."/>
            <person name="Albrecht U."/>
            <person name="Echele G."/>
            <person name="Lee C.C."/>
        </authorList>
    </citation>
    <scope>NUCLEOTIDE SEQUENCE</scope>
</reference>
<dbReference type="SUPFAM" id="SSF100910">
    <property type="entry name" value="Chemosensory protein Csp2"/>
    <property type="match status" value="1"/>
</dbReference>
<dbReference type="AlphaFoldDB" id="A0A343WH07"/>
<dbReference type="EMBL" id="MF509611">
    <property type="protein sequence ID" value="AWC68031.1"/>
    <property type="molecule type" value="mRNA"/>
</dbReference>
<evidence type="ECO:0000313" key="2">
    <source>
        <dbReference type="EMBL" id="AWC68031.1"/>
    </source>
</evidence>
<dbReference type="PANTHER" id="PTHR11257:SF12">
    <property type="entry name" value="EJACULATORY BULB-SPECIFIC PROTEIN 3-RELATED"/>
    <property type="match status" value="1"/>
</dbReference>
<feature type="signal peptide" evidence="1">
    <location>
        <begin position="1"/>
        <end position="21"/>
    </location>
</feature>
<protein>
    <submittedName>
        <fullName evidence="2">Chemosensory protein 12</fullName>
    </submittedName>
</protein>
<name>A0A343WH07_MATON</name>
<evidence type="ECO:0000256" key="1">
    <source>
        <dbReference type="SAM" id="SignalP"/>
    </source>
</evidence>
<accession>A0A343WH07</accession>
<sequence length="123" mass="14216">MSPRPTQVLFVVVLLACLVTADDKYTTKFDGIDVEAVLKNERILRRYVDCVLDKGPCTAEGRELKKRIPDAVQSECSKCSEVQKRQARRVLEFLIQKKPHYWEQLAKKYDPDGNLRKRHGVKV</sequence>
<gene>
    <name evidence="2" type="primary">CSP12</name>
</gene>
<dbReference type="InterPro" id="IPR005055">
    <property type="entry name" value="A10/PebIII"/>
</dbReference>
<keyword evidence="1" id="KW-0732">Signal</keyword>